<dbReference type="PROSITE" id="PS51257">
    <property type="entry name" value="PROKAR_LIPOPROTEIN"/>
    <property type="match status" value="1"/>
</dbReference>
<keyword evidence="1" id="KW-0378">Hydrolase</keyword>
<keyword evidence="1" id="KW-0031">Aminopeptidase</keyword>
<dbReference type="GO" id="GO:0004177">
    <property type="term" value="F:aminopeptidase activity"/>
    <property type="evidence" value="ECO:0007669"/>
    <property type="project" value="UniProtKB-KW"/>
</dbReference>
<name>A0A7W8MAJ3_9BURK</name>
<dbReference type="PIRSF" id="PIRSF029285">
    <property type="entry name" value="Aminopept"/>
    <property type="match status" value="1"/>
</dbReference>
<accession>A0A7W8MAJ3</accession>
<protein>
    <submittedName>
        <fullName evidence="1">Putative aminopeptidase</fullName>
    </submittedName>
</protein>
<comment type="caution">
    <text evidence="1">The sequence shown here is derived from an EMBL/GenBank/DDBJ whole genome shotgun (WGS) entry which is preliminary data.</text>
</comment>
<dbReference type="Proteomes" id="UP000532440">
    <property type="component" value="Unassembled WGS sequence"/>
</dbReference>
<proteinExistence type="predicted"/>
<reference evidence="1 2" key="1">
    <citation type="submission" date="2020-08" db="EMBL/GenBank/DDBJ databases">
        <title>Genomic Encyclopedia of Type Strains, Phase IV (KMG-IV): sequencing the most valuable type-strain genomes for metagenomic binning, comparative biology and taxonomic classification.</title>
        <authorList>
            <person name="Goeker M."/>
        </authorList>
    </citation>
    <scope>NUCLEOTIDE SEQUENCE [LARGE SCALE GENOMIC DNA]</scope>
    <source>
        <strain evidence="1 2">DSM 29781</strain>
    </source>
</reference>
<evidence type="ECO:0000313" key="1">
    <source>
        <dbReference type="EMBL" id="MBB5273415.1"/>
    </source>
</evidence>
<dbReference type="Pfam" id="PF10023">
    <property type="entry name" value="Aminopep"/>
    <property type="match status" value="1"/>
</dbReference>
<keyword evidence="2" id="KW-1185">Reference proteome</keyword>
<dbReference type="EMBL" id="JACHGB010000007">
    <property type="protein sequence ID" value="MBB5273415.1"/>
    <property type="molecule type" value="Genomic_DNA"/>
</dbReference>
<gene>
    <name evidence="1" type="ORF">HNQ70_003445</name>
</gene>
<dbReference type="AlphaFoldDB" id="A0A7W8MAJ3"/>
<keyword evidence="1" id="KW-0645">Protease</keyword>
<sequence length="390" mass="42950">MGRVRIGAILLAAGLAAGCAATTVDLPYYWQSAVGQVSVLQRARPIGDLLADPALDERLRPKLRRVLEIRSFASRELGLPDNGSYTRYADLGRPFVVWNVFATPELSMQMKQWCFPVAGCVTYRGYFERDAAERHAAELRTQGWEAYVAGVPAYSTLGWFDDPVLNTFVHAPDGELARLIFHELAHQVLYVKGDSAFNESFATAVEEVAVERWLDAGGDPAVRAAYDRFAERRRAFVALLVRHRDELAAVFAGDATDEEKRAGKQAVLASLQQGYRALKAAWGGWAGYDRWFAQPLTNAHLASVATYHELVPGFRLLLDEAGGELPRFFERARELAALPQAERRRKLGAWCAPCGSVRVAVAEAAGDRGFQLAQQGMELVLLAAGEPAEQ</sequence>
<dbReference type="RefSeq" id="WP_343060820.1">
    <property type="nucleotide sequence ID" value="NZ_BAABEW010000011.1"/>
</dbReference>
<evidence type="ECO:0000313" key="2">
    <source>
        <dbReference type="Proteomes" id="UP000532440"/>
    </source>
</evidence>
<dbReference type="InterPro" id="IPR014553">
    <property type="entry name" value="Aminopept"/>
</dbReference>
<organism evidence="1 2">
    <name type="scientific">Quisquiliibacterium transsilvanicum</name>
    <dbReference type="NCBI Taxonomy" id="1549638"/>
    <lineage>
        <taxon>Bacteria</taxon>
        <taxon>Pseudomonadati</taxon>
        <taxon>Pseudomonadota</taxon>
        <taxon>Betaproteobacteria</taxon>
        <taxon>Burkholderiales</taxon>
        <taxon>Burkholderiaceae</taxon>
        <taxon>Quisquiliibacterium</taxon>
    </lineage>
</organism>